<dbReference type="Gene3D" id="3.40.710.10">
    <property type="entry name" value="DD-peptidase/beta-lactamase superfamily"/>
    <property type="match status" value="1"/>
</dbReference>
<dbReference type="AlphaFoldDB" id="A0AB39KND6"/>
<sequence length="455" mass="48919">MRVFRSVLAAMAVAFAAPAVAETPNAQIDAIIREVLAETRSPSASVAVVQDGRIAHLAAFGNARLDPPVAATIETRYGIASVSKQFTAASILLLAEDGKLSLDDPVGRYVPDLTDGDKITLRHVLNNVSGYTDYWPQDFVFARMKQPANRDDILDGWARTPLEFPTGTEYRYSNTGFVVAGLVVEKVSGQSLFDFQKKRIFGPLRMTGVTEDDTAPLRSPDAANYTRYADGPLRPADKEGAGWLFAAAHLAMRPADLALWNISLLDASLLKPASIAVMTTPAVLTSGEPTSYALGLRVSVQDGRRVWSHGGALSGVHTDNRIWPDDKLAISVMVNTEDNQAQSVIAERLAFLLLPSTGSAAVMRGLLADAAAGRIDRTRLTPNADAFFTPQVLADYQASLSALGPLRLLRPTGASKRGGMTYAGFDAVYAGKVLWVSLRMTPDGRIEQFMAGPKV</sequence>
<evidence type="ECO:0000256" key="1">
    <source>
        <dbReference type="SAM" id="SignalP"/>
    </source>
</evidence>
<dbReference type="GO" id="GO:0016787">
    <property type="term" value="F:hydrolase activity"/>
    <property type="evidence" value="ECO:0007669"/>
    <property type="project" value="UniProtKB-KW"/>
</dbReference>
<name>A0AB39KND6_9CAUL</name>
<dbReference type="InterPro" id="IPR050491">
    <property type="entry name" value="AmpC-like"/>
</dbReference>
<reference evidence="3" key="1">
    <citation type="submission" date="2024-06" db="EMBL/GenBank/DDBJ databases">
        <title>Caulobacter inopinatus, sp. nov.</title>
        <authorList>
            <person name="Donachie S.P."/>
        </authorList>
    </citation>
    <scope>NUCLEOTIDE SEQUENCE</scope>
    <source>
        <strain evidence="3">73W</strain>
    </source>
</reference>
<dbReference type="PANTHER" id="PTHR46825:SF9">
    <property type="entry name" value="BETA-LACTAMASE-RELATED DOMAIN-CONTAINING PROTEIN"/>
    <property type="match status" value="1"/>
</dbReference>
<feature type="chain" id="PRO_5044275015" evidence="1">
    <location>
        <begin position="22"/>
        <end position="455"/>
    </location>
</feature>
<keyword evidence="1" id="KW-0732">Signal</keyword>
<evidence type="ECO:0000313" key="3">
    <source>
        <dbReference type="EMBL" id="XDO95115.1"/>
    </source>
</evidence>
<dbReference type="EC" id="3.1.1.103" evidence="3"/>
<accession>A0AB39KND6</accession>
<dbReference type="EMBL" id="CP158375">
    <property type="protein sequence ID" value="XDO95115.1"/>
    <property type="molecule type" value="Genomic_DNA"/>
</dbReference>
<dbReference type="InterPro" id="IPR012338">
    <property type="entry name" value="Beta-lactam/transpept-like"/>
</dbReference>
<gene>
    <name evidence="3" type="ORF">ABOZ73_09755</name>
</gene>
<protein>
    <submittedName>
        <fullName evidence="3">Serine hydrolase domain-containing protein</fullName>
        <ecNumber evidence="3">3.1.1.103</ecNumber>
    </submittedName>
</protein>
<dbReference type="Pfam" id="PF00144">
    <property type="entry name" value="Beta-lactamase"/>
    <property type="match status" value="1"/>
</dbReference>
<dbReference type="PANTHER" id="PTHR46825">
    <property type="entry name" value="D-ALANYL-D-ALANINE-CARBOXYPEPTIDASE/ENDOPEPTIDASE AMPH"/>
    <property type="match status" value="1"/>
</dbReference>
<evidence type="ECO:0000259" key="2">
    <source>
        <dbReference type="Pfam" id="PF00144"/>
    </source>
</evidence>
<proteinExistence type="predicted"/>
<feature type="domain" description="Beta-lactamase-related" evidence="2">
    <location>
        <begin position="28"/>
        <end position="348"/>
    </location>
</feature>
<organism evidence="3">
    <name type="scientific">Caulobacter sp. 73W</name>
    <dbReference type="NCBI Taxonomy" id="3161137"/>
    <lineage>
        <taxon>Bacteria</taxon>
        <taxon>Pseudomonadati</taxon>
        <taxon>Pseudomonadota</taxon>
        <taxon>Alphaproteobacteria</taxon>
        <taxon>Caulobacterales</taxon>
        <taxon>Caulobacteraceae</taxon>
        <taxon>Caulobacter</taxon>
    </lineage>
</organism>
<dbReference type="InterPro" id="IPR001466">
    <property type="entry name" value="Beta-lactam-related"/>
</dbReference>
<dbReference type="SUPFAM" id="SSF56601">
    <property type="entry name" value="beta-lactamase/transpeptidase-like"/>
    <property type="match status" value="1"/>
</dbReference>
<feature type="signal peptide" evidence="1">
    <location>
        <begin position="1"/>
        <end position="21"/>
    </location>
</feature>
<dbReference type="RefSeq" id="WP_369057968.1">
    <property type="nucleotide sequence ID" value="NZ_CP158375.1"/>
</dbReference>
<keyword evidence="3" id="KW-0378">Hydrolase</keyword>